<evidence type="ECO:0000259" key="10">
    <source>
        <dbReference type="PROSITE" id="PS51164"/>
    </source>
</evidence>
<comment type="similarity">
    <text evidence="7">Belongs to the glycosyl hydrolase 74 family.</text>
</comment>
<feature type="signal peptide" evidence="9">
    <location>
        <begin position="1"/>
        <end position="17"/>
    </location>
</feature>
<evidence type="ECO:0000256" key="9">
    <source>
        <dbReference type="SAM" id="SignalP"/>
    </source>
</evidence>
<dbReference type="GO" id="GO:0010411">
    <property type="term" value="P:xyloglucan metabolic process"/>
    <property type="evidence" value="ECO:0007669"/>
    <property type="project" value="TreeGrafter"/>
</dbReference>
<keyword evidence="4" id="KW-0119">Carbohydrate metabolism</keyword>
<dbReference type="PANTHER" id="PTHR43739:SF2">
    <property type="entry name" value="OLIGOXYLOGLUCAN-REDUCING END-SPECIFIC XYLOGLUCANASE-RELATED"/>
    <property type="match status" value="1"/>
</dbReference>
<dbReference type="CDD" id="cd15482">
    <property type="entry name" value="Sialidase_non-viral"/>
    <property type="match status" value="1"/>
</dbReference>
<evidence type="ECO:0000256" key="1">
    <source>
        <dbReference type="ARBA" id="ARBA00022729"/>
    </source>
</evidence>
<evidence type="ECO:0000256" key="7">
    <source>
        <dbReference type="ARBA" id="ARBA00037986"/>
    </source>
</evidence>
<keyword evidence="2" id="KW-0378">Hydrolase</keyword>
<proteinExistence type="inferred from homology"/>
<evidence type="ECO:0000256" key="4">
    <source>
        <dbReference type="ARBA" id="ARBA00023277"/>
    </source>
</evidence>
<protein>
    <recommendedName>
        <fullName evidence="10">CBM1 domain-containing protein</fullName>
    </recommendedName>
</protein>
<dbReference type="FunFam" id="2.130.10.10:FF:000534">
    <property type="entry name" value="Xyloglucanase Xgh74A"/>
    <property type="match status" value="1"/>
</dbReference>
<feature type="domain" description="CBM1" evidence="10">
    <location>
        <begin position="807"/>
        <end position="843"/>
    </location>
</feature>
<dbReference type="InterPro" id="IPR015943">
    <property type="entry name" value="WD40/YVTN_repeat-like_dom_sf"/>
</dbReference>
<dbReference type="SUPFAM" id="SSF110296">
    <property type="entry name" value="Oligoxyloglucan reducing end-specific cellobiohydrolase"/>
    <property type="match status" value="2"/>
</dbReference>
<dbReference type="GO" id="GO:0030245">
    <property type="term" value="P:cellulose catabolic process"/>
    <property type="evidence" value="ECO:0007669"/>
    <property type="project" value="UniProtKB-KW"/>
</dbReference>
<sequence length="844" mass="87548">MKFSAILLAAVPAVVEAAYSWKNAKFGGGGGFVPGIVFHPTQAGVAYARTDIGGVYRWNSDGSWTPITDSITDNTNWHNWGADALALDPQDPNVVYFAAGLYTNSWDPNPGAIYKSTDKGATWTSSPLSFKVGGNMPGRGMGERLAVDPKNSNIVYFGARSGNGLWRSTDAGKTFKKVDSFKAVGTYIPVPGDSTGYNSDINGLTFVTFDSTSKAIGGATGRIFVGTADNITASVYVSEDAGSTWNAVKGQPGKYFPHKCRLQPTEGALYISYADGTGPYDGASGAVWRYALATGTWTDITPVSGSDLTYGFGGLSVDMKNPGTLVVASLNSWWPDAQIFRSTDSGKTWSRLWQWGNYPEMIYYYGISTPKAPWIRKDFLDTDSKWLGWMIESLEIDPTDSDHFLYGTGLTLYGGYDLTSWDTKHNITIQSLADGIEETAVLEVASAPGGSELMAATGDISGFTFASAADLGTSPKQVWDNPKFTTSASVDYAGNSPKKVVRVGNDAGAQMVATSTDGGLTWNVYPGADTSKNGGAVAYSADGDTIVWSTGTGGVYRSVNQGSFSAVSSLQSGAVVASDKRSNKYFYGASASTLYVSSDGGVTFAAGGSLSGATSIRDIAAHPAKAGQLYVSTDAGVFASGDFGKTFSKTSTGLSDAYQVAVGLGSGSTWNVYAFGTGSNGTRLYGSADGGSSWTDLQGDKQGFGNISGCRLAGSGNVANKVYVGTNGRGVFQGDGSLSGGGQSGTSTTASATSTSSSSSSSKISSSSVPSTAISTSKPVTTTTVASISSTTLATSTKTSSAPAGGPTAGPYAQCGGQGWTGAAQCPSGWTCKKWNDWYSQCVQ</sequence>
<dbReference type="SMART" id="SM00236">
    <property type="entry name" value="fCBD"/>
    <property type="match status" value="1"/>
</dbReference>
<keyword evidence="12" id="KW-1185">Reference proteome</keyword>
<dbReference type="SUPFAM" id="SSF57180">
    <property type="entry name" value="Cellulose-binding domain"/>
    <property type="match status" value="1"/>
</dbReference>
<accession>A0AA39GF00</accession>
<keyword evidence="3" id="KW-0136">Cellulose degradation</keyword>
<evidence type="ECO:0000313" key="11">
    <source>
        <dbReference type="EMBL" id="KAK0386107.1"/>
    </source>
</evidence>
<evidence type="ECO:0000256" key="3">
    <source>
        <dbReference type="ARBA" id="ARBA00023001"/>
    </source>
</evidence>
<gene>
    <name evidence="11" type="ORF">NLU13_5944</name>
</gene>
<dbReference type="Gene3D" id="2.130.10.10">
    <property type="entry name" value="YVTN repeat-like/Quinoprotein amine dehydrogenase"/>
    <property type="match status" value="2"/>
</dbReference>
<name>A0AA39GF00_SARSR</name>
<dbReference type="InterPro" id="IPR052025">
    <property type="entry name" value="Xyloglucanase_GH74"/>
</dbReference>
<evidence type="ECO:0000256" key="2">
    <source>
        <dbReference type="ARBA" id="ARBA00022801"/>
    </source>
</evidence>
<dbReference type="InterPro" id="IPR035971">
    <property type="entry name" value="CBD_sf"/>
</dbReference>
<reference evidence="11" key="1">
    <citation type="submission" date="2022-10" db="EMBL/GenBank/DDBJ databases">
        <title>Determination and structural analysis of whole genome sequence of Sarocladium strictum F4-1.</title>
        <authorList>
            <person name="Hu L."/>
            <person name="Jiang Y."/>
        </authorList>
    </citation>
    <scope>NUCLEOTIDE SEQUENCE</scope>
    <source>
        <strain evidence="11">F4-1</strain>
    </source>
</reference>
<dbReference type="EMBL" id="JAPDFR010000005">
    <property type="protein sequence ID" value="KAK0386107.1"/>
    <property type="molecule type" value="Genomic_DNA"/>
</dbReference>
<comment type="caution">
    <text evidence="11">The sequence shown here is derived from an EMBL/GenBank/DDBJ whole genome shotgun (WGS) entry which is preliminary data.</text>
</comment>
<keyword evidence="6" id="KW-0624">Polysaccharide degradation</keyword>
<dbReference type="InterPro" id="IPR000254">
    <property type="entry name" value="CBD"/>
</dbReference>
<feature type="chain" id="PRO_5041366650" description="CBM1 domain-containing protein" evidence="9">
    <location>
        <begin position="18"/>
        <end position="844"/>
    </location>
</feature>
<feature type="compositionally biased region" description="Low complexity" evidence="8">
    <location>
        <begin position="745"/>
        <end position="781"/>
    </location>
</feature>
<dbReference type="GO" id="GO:0016798">
    <property type="term" value="F:hydrolase activity, acting on glycosyl bonds"/>
    <property type="evidence" value="ECO:0007669"/>
    <property type="project" value="UniProtKB-KW"/>
</dbReference>
<dbReference type="PANTHER" id="PTHR43739">
    <property type="entry name" value="XYLOGLUCANASE (EUROFUNG)"/>
    <property type="match status" value="1"/>
</dbReference>
<keyword evidence="5" id="KW-0326">Glycosidase</keyword>
<feature type="region of interest" description="Disordered" evidence="8">
    <location>
        <begin position="734"/>
        <end position="781"/>
    </location>
</feature>
<evidence type="ECO:0000256" key="8">
    <source>
        <dbReference type="SAM" id="MobiDB-lite"/>
    </source>
</evidence>
<dbReference type="GO" id="GO:0005576">
    <property type="term" value="C:extracellular region"/>
    <property type="evidence" value="ECO:0007669"/>
    <property type="project" value="InterPro"/>
</dbReference>
<evidence type="ECO:0000256" key="6">
    <source>
        <dbReference type="ARBA" id="ARBA00023326"/>
    </source>
</evidence>
<dbReference type="PROSITE" id="PS51164">
    <property type="entry name" value="CBM1_2"/>
    <property type="match status" value="1"/>
</dbReference>
<dbReference type="AlphaFoldDB" id="A0AA39GF00"/>
<dbReference type="Pfam" id="PF00734">
    <property type="entry name" value="CBM_1"/>
    <property type="match status" value="1"/>
</dbReference>
<keyword evidence="1 9" id="KW-0732">Signal</keyword>
<organism evidence="11 12">
    <name type="scientific">Sarocladium strictum</name>
    <name type="common">Black bundle disease fungus</name>
    <name type="synonym">Acremonium strictum</name>
    <dbReference type="NCBI Taxonomy" id="5046"/>
    <lineage>
        <taxon>Eukaryota</taxon>
        <taxon>Fungi</taxon>
        <taxon>Dikarya</taxon>
        <taxon>Ascomycota</taxon>
        <taxon>Pezizomycotina</taxon>
        <taxon>Sordariomycetes</taxon>
        <taxon>Hypocreomycetidae</taxon>
        <taxon>Hypocreales</taxon>
        <taxon>Sarocladiaceae</taxon>
        <taxon>Sarocladium</taxon>
    </lineage>
</organism>
<evidence type="ECO:0000313" key="12">
    <source>
        <dbReference type="Proteomes" id="UP001175261"/>
    </source>
</evidence>
<dbReference type="GO" id="GO:0030248">
    <property type="term" value="F:cellulose binding"/>
    <property type="evidence" value="ECO:0007669"/>
    <property type="project" value="InterPro"/>
</dbReference>
<feature type="compositionally biased region" description="Gly residues" evidence="8">
    <location>
        <begin position="734"/>
        <end position="744"/>
    </location>
</feature>
<dbReference type="Proteomes" id="UP001175261">
    <property type="component" value="Unassembled WGS sequence"/>
</dbReference>
<evidence type="ECO:0000256" key="5">
    <source>
        <dbReference type="ARBA" id="ARBA00023295"/>
    </source>
</evidence>
<dbReference type="PROSITE" id="PS00562">
    <property type="entry name" value="CBM1_1"/>
    <property type="match status" value="1"/>
</dbReference>